<dbReference type="Proteomes" id="UP000541558">
    <property type="component" value="Unassembled WGS sequence"/>
</dbReference>
<keyword evidence="6" id="KW-1185">Reference proteome</keyword>
<dbReference type="GO" id="GO:0047617">
    <property type="term" value="F:fatty acyl-CoA hydrolase activity"/>
    <property type="evidence" value="ECO:0007669"/>
    <property type="project" value="InterPro"/>
</dbReference>
<name>A0A8H5BTN2_9AGAR</name>
<proteinExistence type="inferred from homology"/>
<sequence length="228" mass="24825">MPQESAMSSTTTPSSSSSSSSKPDVSHIRGNAPTEIKERLSNIKAYFRSFAPTKFQDLPNTFGKSISNRFAVTEISILSKVDEESKLEGKVVVEIEVDEEMINGAGNIHGGCSAFLVDVCSSLSISALSLATVGKEQPSVSQAINMIYHSPATLGDKLRIVNTSMTLGNRTQSCRTEIWNSTHHRLVASGTHVKMMPSPPLSEQTYNPRSLYITFSYLRPGFEDLVCS</sequence>
<accession>A0A8H5BTN2</accession>
<dbReference type="InterPro" id="IPR029069">
    <property type="entry name" value="HotDog_dom_sf"/>
</dbReference>
<feature type="domain" description="Thioesterase" evidence="4">
    <location>
        <begin position="106"/>
        <end position="184"/>
    </location>
</feature>
<keyword evidence="2" id="KW-0378">Hydrolase</keyword>
<feature type="compositionally biased region" description="Low complexity" evidence="3">
    <location>
        <begin position="8"/>
        <end position="21"/>
    </location>
</feature>
<gene>
    <name evidence="5" type="ORF">D9611_013839</name>
</gene>
<evidence type="ECO:0000256" key="2">
    <source>
        <dbReference type="ARBA" id="ARBA00022801"/>
    </source>
</evidence>
<dbReference type="SUPFAM" id="SSF54637">
    <property type="entry name" value="Thioesterase/thiol ester dehydrase-isomerase"/>
    <property type="match status" value="1"/>
</dbReference>
<dbReference type="AlphaFoldDB" id="A0A8H5BTN2"/>
<evidence type="ECO:0000256" key="1">
    <source>
        <dbReference type="ARBA" id="ARBA00008324"/>
    </source>
</evidence>
<dbReference type="EMBL" id="JAACJK010000123">
    <property type="protein sequence ID" value="KAF5329031.1"/>
    <property type="molecule type" value="Genomic_DNA"/>
</dbReference>
<comment type="caution">
    <text evidence="5">The sequence shown here is derived from an EMBL/GenBank/DDBJ whole genome shotgun (WGS) entry which is preliminary data.</text>
</comment>
<dbReference type="CDD" id="cd03443">
    <property type="entry name" value="PaaI_thioesterase"/>
    <property type="match status" value="1"/>
</dbReference>
<dbReference type="Pfam" id="PF03061">
    <property type="entry name" value="4HBT"/>
    <property type="match status" value="1"/>
</dbReference>
<dbReference type="OrthoDB" id="2831072at2759"/>
<organism evidence="5 6">
    <name type="scientific">Ephemerocybe angulata</name>
    <dbReference type="NCBI Taxonomy" id="980116"/>
    <lineage>
        <taxon>Eukaryota</taxon>
        <taxon>Fungi</taxon>
        <taxon>Dikarya</taxon>
        <taxon>Basidiomycota</taxon>
        <taxon>Agaricomycotina</taxon>
        <taxon>Agaricomycetes</taxon>
        <taxon>Agaricomycetidae</taxon>
        <taxon>Agaricales</taxon>
        <taxon>Agaricineae</taxon>
        <taxon>Psathyrellaceae</taxon>
        <taxon>Ephemerocybe</taxon>
    </lineage>
</organism>
<dbReference type="InterPro" id="IPR006683">
    <property type="entry name" value="Thioestr_dom"/>
</dbReference>
<protein>
    <recommendedName>
        <fullName evidence="4">Thioesterase domain-containing protein</fullName>
    </recommendedName>
</protein>
<comment type="similarity">
    <text evidence="1">Belongs to the thioesterase PaaI family.</text>
</comment>
<reference evidence="5 6" key="1">
    <citation type="journal article" date="2020" name="ISME J.">
        <title>Uncovering the hidden diversity of litter-decomposition mechanisms in mushroom-forming fungi.</title>
        <authorList>
            <person name="Floudas D."/>
            <person name="Bentzer J."/>
            <person name="Ahren D."/>
            <person name="Johansson T."/>
            <person name="Persson P."/>
            <person name="Tunlid A."/>
        </authorList>
    </citation>
    <scope>NUCLEOTIDE SEQUENCE [LARGE SCALE GENOMIC DNA]</scope>
    <source>
        <strain evidence="5 6">CBS 175.51</strain>
    </source>
</reference>
<dbReference type="InterPro" id="IPR039298">
    <property type="entry name" value="ACOT13"/>
</dbReference>
<dbReference type="PANTHER" id="PTHR21660">
    <property type="entry name" value="THIOESTERASE SUPERFAMILY MEMBER-RELATED"/>
    <property type="match status" value="1"/>
</dbReference>
<feature type="region of interest" description="Disordered" evidence="3">
    <location>
        <begin position="1"/>
        <end position="33"/>
    </location>
</feature>
<dbReference type="PANTHER" id="PTHR21660:SF1">
    <property type="entry name" value="ACYL-COENZYME A THIOESTERASE 13"/>
    <property type="match status" value="1"/>
</dbReference>
<evidence type="ECO:0000313" key="6">
    <source>
        <dbReference type="Proteomes" id="UP000541558"/>
    </source>
</evidence>
<evidence type="ECO:0000313" key="5">
    <source>
        <dbReference type="EMBL" id="KAF5329031.1"/>
    </source>
</evidence>
<dbReference type="InterPro" id="IPR003736">
    <property type="entry name" value="PAAI_dom"/>
</dbReference>
<evidence type="ECO:0000256" key="3">
    <source>
        <dbReference type="SAM" id="MobiDB-lite"/>
    </source>
</evidence>
<dbReference type="Gene3D" id="3.10.129.10">
    <property type="entry name" value="Hotdog Thioesterase"/>
    <property type="match status" value="1"/>
</dbReference>
<dbReference type="NCBIfam" id="TIGR00369">
    <property type="entry name" value="unchar_dom_1"/>
    <property type="match status" value="1"/>
</dbReference>
<evidence type="ECO:0000259" key="4">
    <source>
        <dbReference type="Pfam" id="PF03061"/>
    </source>
</evidence>